<dbReference type="AlphaFoldDB" id="A0A9X9X647"/>
<keyword evidence="2" id="KW-1185">Reference proteome</keyword>
<evidence type="ECO:0000313" key="2">
    <source>
        <dbReference type="Proteomes" id="UP001138709"/>
    </source>
</evidence>
<name>A0A9X9X647_9PROT</name>
<reference evidence="1" key="1">
    <citation type="submission" date="2020-01" db="EMBL/GenBank/DDBJ databases">
        <authorList>
            <person name="Rat A."/>
        </authorList>
    </citation>
    <scope>NUCLEOTIDE SEQUENCE</scope>
    <source>
        <strain evidence="1">LMG 31228</strain>
    </source>
</reference>
<accession>A0A9X9X647</accession>
<gene>
    <name evidence="1" type="ORF">GXW74_01690</name>
</gene>
<comment type="caution">
    <text evidence="1">The sequence shown here is derived from an EMBL/GenBank/DDBJ whole genome shotgun (WGS) entry which is preliminary data.</text>
</comment>
<dbReference type="RefSeq" id="WP_211844529.1">
    <property type="nucleotide sequence ID" value="NZ_JAAEDL010000001.1"/>
</dbReference>
<sequence length="69" mass="6960">MTEAPRASTPIATDRKPPIEAAASAVEQALAEAHEAGDLAAVRLLHAVLGLLCVSASAPAPASAEPHMH</sequence>
<reference evidence="1" key="2">
    <citation type="journal article" date="2021" name="Syst. Appl. Microbiol.">
        <title>Roseomonas hellenica sp. nov., isolated from roots of wild-growing Alkanna tinctoria.</title>
        <authorList>
            <person name="Rat A."/>
            <person name="Naranjo H.D."/>
            <person name="Lebbe L."/>
            <person name="Cnockaert M."/>
            <person name="Krigas N."/>
            <person name="Grigoriadou K."/>
            <person name="Maloupa E."/>
            <person name="Willems A."/>
        </authorList>
    </citation>
    <scope>NUCLEOTIDE SEQUENCE</scope>
    <source>
        <strain evidence="1">LMG 31228</strain>
    </source>
</reference>
<proteinExistence type="predicted"/>
<dbReference type="EMBL" id="JAAEDL010000001">
    <property type="protein sequence ID" value="MBR0679183.1"/>
    <property type="molecule type" value="Genomic_DNA"/>
</dbReference>
<protein>
    <submittedName>
        <fullName evidence="1">Uncharacterized protein</fullName>
    </submittedName>
</protein>
<dbReference type="Proteomes" id="UP001138709">
    <property type="component" value="Unassembled WGS sequence"/>
</dbReference>
<evidence type="ECO:0000313" key="1">
    <source>
        <dbReference type="EMBL" id="MBR0679183.1"/>
    </source>
</evidence>
<organism evidence="1 2">
    <name type="scientific">Neoroseomonas eburnea</name>
    <dbReference type="NCBI Taxonomy" id="1346889"/>
    <lineage>
        <taxon>Bacteria</taxon>
        <taxon>Pseudomonadati</taxon>
        <taxon>Pseudomonadota</taxon>
        <taxon>Alphaproteobacteria</taxon>
        <taxon>Acetobacterales</taxon>
        <taxon>Acetobacteraceae</taxon>
        <taxon>Neoroseomonas</taxon>
    </lineage>
</organism>